<sequence>MLSRSCHCLPQPCSLCVGLYIYCKTHLFCAILSGHRVGSESRPWQPYLLTTSCQGL</sequence>
<evidence type="ECO:0000313" key="1">
    <source>
        <dbReference type="EMBL" id="KAF8765668.1"/>
    </source>
</evidence>
<evidence type="ECO:0000313" key="2">
    <source>
        <dbReference type="Proteomes" id="UP000636709"/>
    </source>
</evidence>
<dbReference type="EMBL" id="JACEFO010000544">
    <property type="protein sequence ID" value="KAF8765668.1"/>
    <property type="molecule type" value="Genomic_DNA"/>
</dbReference>
<keyword evidence="2" id="KW-1185">Reference proteome</keyword>
<dbReference type="AlphaFoldDB" id="A0A835FM04"/>
<gene>
    <name evidence="1" type="ORF">HU200_008165</name>
</gene>
<accession>A0A835FM04</accession>
<reference evidence="1" key="1">
    <citation type="submission" date="2020-07" db="EMBL/GenBank/DDBJ databases">
        <title>Genome sequence and genetic diversity analysis of an under-domesticated orphan crop, white fonio (Digitaria exilis).</title>
        <authorList>
            <person name="Bennetzen J.L."/>
            <person name="Chen S."/>
            <person name="Ma X."/>
            <person name="Wang X."/>
            <person name="Yssel A.E.J."/>
            <person name="Chaluvadi S.R."/>
            <person name="Johnson M."/>
            <person name="Gangashetty P."/>
            <person name="Hamidou F."/>
            <person name="Sanogo M.D."/>
            <person name="Zwaenepoel A."/>
            <person name="Wallace J."/>
            <person name="Van De Peer Y."/>
            <person name="Van Deynze A."/>
        </authorList>
    </citation>
    <scope>NUCLEOTIDE SEQUENCE</scope>
    <source>
        <tissue evidence="1">Leaves</tissue>
    </source>
</reference>
<organism evidence="1 2">
    <name type="scientific">Digitaria exilis</name>
    <dbReference type="NCBI Taxonomy" id="1010633"/>
    <lineage>
        <taxon>Eukaryota</taxon>
        <taxon>Viridiplantae</taxon>
        <taxon>Streptophyta</taxon>
        <taxon>Embryophyta</taxon>
        <taxon>Tracheophyta</taxon>
        <taxon>Spermatophyta</taxon>
        <taxon>Magnoliopsida</taxon>
        <taxon>Liliopsida</taxon>
        <taxon>Poales</taxon>
        <taxon>Poaceae</taxon>
        <taxon>PACMAD clade</taxon>
        <taxon>Panicoideae</taxon>
        <taxon>Panicodae</taxon>
        <taxon>Paniceae</taxon>
        <taxon>Anthephorinae</taxon>
        <taxon>Digitaria</taxon>
    </lineage>
</organism>
<dbReference type="Proteomes" id="UP000636709">
    <property type="component" value="Unassembled WGS sequence"/>
</dbReference>
<name>A0A835FM04_9POAL</name>
<protein>
    <submittedName>
        <fullName evidence="1">Uncharacterized protein</fullName>
    </submittedName>
</protein>
<comment type="caution">
    <text evidence="1">The sequence shown here is derived from an EMBL/GenBank/DDBJ whole genome shotgun (WGS) entry which is preliminary data.</text>
</comment>
<proteinExistence type="predicted"/>